<dbReference type="InterPro" id="IPR025498">
    <property type="entry name" value="DUF4389"/>
</dbReference>
<proteinExistence type="predicted"/>
<sequence>MPTVTRPRVVESDAITAPVDTVRVRGAVDAPSRWLWLVKWCVLAVPHYPILILLYLVYPFMTLAAGVAILFTGRYPRPIFDFNVGVLRWSWRVMNYRFPMNSTDKYPPFTLAARPDYPGDLEVEYPGRLKNWAVLVKPWLLAVPQILLCWALEAPLQVLTVIAAVALLCTGTIPQGMFDLLMGIVRWRYRVAVYVSLMSDEYPPFRMDLGSR</sequence>
<reference evidence="3" key="4">
    <citation type="submission" date="2022-04" db="EMBL/GenBank/DDBJ databases">
        <authorList>
            <person name="Komine T."/>
            <person name="Fukano H."/>
            <person name="Wada S."/>
        </authorList>
    </citation>
    <scope>NUCLEOTIDE SEQUENCE</scope>
    <source>
        <strain evidence="3">NJB18185</strain>
    </source>
</reference>
<organism evidence="3 5">
    <name type="scientific">Mycobacterium montefiorense</name>
    <dbReference type="NCBI Taxonomy" id="154654"/>
    <lineage>
        <taxon>Bacteria</taxon>
        <taxon>Bacillati</taxon>
        <taxon>Actinomycetota</taxon>
        <taxon>Actinomycetes</taxon>
        <taxon>Mycobacteriales</taxon>
        <taxon>Mycobacteriaceae</taxon>
        <taxon>Mycobacterium</taxon>
        <taxon>Mycobacterium simiae complex</taxon>
    </lineage>
</organism>
<evidence type="ECO:0000313" key="2">
    <source>
        <dbReference type="EMBL" id="GBG38818.1"/>
    </source>
</evidence>
<reference evidence="3" key="3">
    <citation type="journal article" date="2022" name="Microbiol. Resour. Announc.">
        <title>Draft Genome Sequences of Eight Mycobacterium montefiorense Strains Isolated from Salamanders in Captivity.</title>
        <authorList>
            <person name="Komine T."/>
            <person name="Ihara H."/>
            <person name="Fukano H."/>
            <person name="Hoshino Y."/>
            <person name="Kurata O."/>
            <person name="Wada S."/>
        </authorList>
    </citation>
    <scope>NUCLEOTIDE SEQUENCE</scope>
    <source>
        <strain evidence="3">NJB18185</strain>
    </source>
</reference>
<keyword evidence="1" id="KW-0812">Transmembrane</keyword>
<dbReference type="AlphaFoldDB" id="A0AA37UV71"/>
<dbReference type="EMBL" id="BFCH01000018">
    <property type="protein sequence ID" value="GBG38818.1"/>
    <property type="molecule type" value="Genomic_DNA"/>
</dbReference>
<keyword evidence="4" id="KW-1185">Reference proteome</keyword>
<keyword evidence="1" id="KW-1133">Transmembrane helix</keyword>
<reference evidence="2" key="1">
    <citation type="journal article" date="2018" name="Genome Announc.">
        <title>Draft Genome Sequence of Mycobacterium montefiorense Isolated from Japanese Black Salamander (Hynobius nigrescens).</title>
        <authorList>
            <person name="Fukano H."/>
            <person name="Yoshida M."/>
            <person name="Shimizu A."/>
            <person name="Iwao H."/>
            <person name="Katayama Y."/>
            <person name="Omatsu T."/>
            <person name="Mizutani T."/>
            <person name="Kurata O."/>
            <person name="Wada S."/>
            <person name="Hoshino Y."/>
        </authorList>
    </citation>
    <scope>NUCLEOTIDE SEQUENCE</scope>
    <source>
        <strain evidence="2">BS</strain>
    </source>
</reference>
<comment type="caution">
    <text evidence="3">The sequence shown here is derived from an EMBL/GenBank/DDBJ whole genome shotgun (WGS) entry which is preliminary data.</text>
</comment>
<dbReference type="Pfam" id="PF14333">
    <property type="entry name" value="DUF4389"/>
    <property type="match status" value="2"/>
</dbReference>
<evidence type="ECO:0000313" key="5">
    <source>
        <dbReference type="Proteomes" id="UP001139505"/>
    </source>
</evidence>
<evidence type="ECO:0000256" key="1">
    <source>
        <dbReference type="SAM" id="Phobius"/>
    </source>
</evidence>
<gene>
    <name evidence="2" type="ORF">MmonteBS_31900</name>
    <name evidence="3" type="ORF">NJB18185_08450</name>
</gene>
<accession>A0AA37UV71</accession>
<reference evidence="4" key="2">
    <citation type="submission" date="2018-04" db="EMBL/GenBank/DDBJ databases">
        <title>Draft genome sequence of Mycobacterium montefiorense isolated from Japanese black salamander.</title>
        <authorList>
            <person name="Fukano H."/>
            <person name="Yoshida M."/>
            <person name="Shimizu A."/>
            <person name="Iwao H."/>
            <person name="Kurata O."/>
            <person name="Katayama Y."/>
            <person name="Omatsu T."/>
            <person name="Mizutani T."/>
            <person name="Wada S."/>
            <person name="Hoshino Y."/>
        </authorList>
    </citation>
    <scope>NUCLEOTIDE SEQUENCE [LARGE SCALE GENOMIC DNA]</scope>
    <source>
        <strain evidence="4">BS</strain>
    </source>
</reference>
<dbReference type="Proteomes" id="UP001139505">
    <property type="component" value="Unassembled WGS sequence"/>
</dbReference>
<protein>
    <submittedName>
        <fullName evidence="3">Membrane protein</fullName>
    </submittedName>
</protein>
<evidence type="ECO:0000313" key="4">
    <source>
        <dbReference type="Proteomes" id="UP000245060"/>
    </source>
</evidence>
<feature type="transmembrane region" description="Helical" evidence="1">
    <location>
        <begin position="48"/>
        <end position="71"/>
    </location>
</feature>
<keyword evidence="1" id="KW-0472">Membrane</keyword>
<dbReference type="EMBL" id="BQYH01000005">
    <property type="protein sequence ID" value="GKU71069.1"/>
    <property type="molecule type" value="Genomic_DNA"/>
</dbReference>
<evidence type="ECO:0000313" key="3">
    <source>
        <dbReference type="EMBL" id="GKU71069.1"/>
    </source>
</evidence>
<dbReference type="Proteomes" id="UP000245060">
    <property type="component" value="Unassembled WGS sequence"/>
</dbReference>
<name>A0AA37UV71_9MYCO</name>